<evidence type="ECO:0000259" key="5">
    <source>
        <dbReference type="PROSITE" id="PS50089"/>
    </source>
</evidence>
<feature type="region of interest" description="Disordered" evidence="4">
    <location>
        <begin position="343"/>
        <end position="363"/>
    </location>
</feature>
<dbReference type="GO" id="GO:0008270">
    <property type="term" value="F:zinc ion binding"/>
    <property type="evidence" value="ECO:0007669"/>
    <property type="project" value="UniProtKB-KW"/>
</dbReference>
<feature type="region of interest" description="Disordered" evidence="4">
    <location>
        <begin position="219"/>
        <end position="244"/>
    </location>
</feature>
<keyword evidence="2" id="KW-0862">Zinc</keyword>
<keyword evidence="1 3" id="KW-0479">Metal-binding</keyword>
<feature type="domain" description="RING-type" evidence="5">
    <location>
        <begin position="386"/>
        <end position="429"/>
    </location>
</feature>
<dbReference type="AlphaFoldDB" id="A0A8B8C8L3"/>
<feature type="compositionally biased region" description="Polar residues" evidence="4">
    <location>
        <begin position="127"/>
        <end position="140"/>
    </location>
</feature>
<evidence type="ECO:0000313" key="6">
    <source>
        <dbReference type="Proteomes" id="UP000694844"/>
    </source>
</evidence>
<feature type="region of interest" description="Disordered" evidence="4">
    <location>
        <begin position="467"/>
        <end position="512"/>
    </location>
</feature>
<evidence type="ECO:0000256" key="3">
    <source>
        <dbReference type="PROSITE-ProRule" id="PRU00175"/>
    </source>
</evidence>
<feature type="compositionally biased region" description="Basic and acidic residues" evidence="4">
    <location>
        <begin position="498"/>
        <end position="512"/>
    </location>
</feature>
<keyword evidence="1 3" id="KW-0863">Zinc-finger</keyword>
<evidence type="ECO:0000256" key="4">
    <source>
        <dbReference type="SAM" id="MobiDB-lite"/>
    </source>
</evidence>
<gene>
    <name evidence="7" type="primary">LOC111116761</name>
</gene>
<keyword evidence="6" id="KW-1185">Reference proteome</keyword>
<dbReference type="GeneID" id="111116761"/>
<dbReference type="Proteomes" id="UP000694844">
    <property type="component" value="Chromosome 10"/>
</dbReference>
<feature type="region of interest" description="Disordered" evidence="4">
    <location>
        <begin position="1"/>
        <end position="148"/>
    </location>
</feature>
<feature type="compositionally biased region" description="Pro residues" evidence="4">
    <location>
        <begin position="16"/>
        <end position="26"/>
    </location>
</feature>
<dbReference type="RefSeq" id="XP_022311464.1">
    <property type="nucleotide sequence ID" value="XM_022455756.1"/>
</dbReference>
<organism evidence="6 7">
    <name type="scientific">Crassostrea virginica</name>
    <name type="common">Eastern oyster</name>
    <dbReference type="NCBI Taxonomy" id="6565"/>
    <lineage>
        <taxon>Eukaryota</taxon>
        <taxon>Metazoa</taxon>
        <taxon>Spiralia</taxon>
        <taxon>Lophotrochozoa</taxon>
        <taxon>Mollusca</taxon>
        <taxon>Bivalvia</taxon>
        <taxon>Autobranchia</taxon>
        <taxon>Pteriomorphia</taxon>
        <taxon>Ostreida</taxon>
        <taxon>Ostreoidea</taxon>
        <taxon>Ostreidae</taxon>
        <taxon>Crassostrea</taxon>
    </lineage>
</organism>
<dbReference type="PROSITE" id="PS50089">
    <property type="entry name" value="ZF_RING_2"/>
    <property type="match status" value="1"/>
</dbReference>
<name>A0A8B8C8L3_CRAVI</name>
<dbReference type="KEGG" id="cvn:111116761"/>
<feature type="compositionally biased region" description="Pro residues" evidence="4">
    <location>
        <begin position="56"/>
        <end position="79"/>
    </location>
</feature>
<proteinExistence type="predicted"/>
<evidence type="ECO:0000256" key="1">
    <source>
        <dbReference type="ARBA" id="ARBA00022771"/>
    </source>
</evidence>
<evidence type="ECO:0000313" key="7">
    <source>
        <dbReference type="RefSeq" id="XP_022311464.1"/>
    </source>
</evidence>
<protein>
    <submittedName>
        <fullName evidence="7">Pollen-specific leucine-rich repeat extensin-like protein 2</fullName>
    </submittedName>
</protein>
<evidence type="ECO:0000256" key="2">
    <source>
        <dbReference type="ARBA" id="ARBA00022833"/>
    </source>
</evidence>
<sequence length="512" mass="56694">MADLERSFSGVRPRRASPPPRPPPPRTASQYPAEEEGWLTTRRRPLTSTPRRPPRWVSPPPQRPRTPPPQRPRSPPPPYQGIIVSERPRSPPPPYGEVTVERAKDAVRVVARPVIPTAPPPRDEGYNSGSPPTTAANTRGVTRPHSVSPFLRSVRARTEQEEQDHNLEALTSLLDFSARGRREPRPPTPAPQVTVSSFLIEKTSGSSTATTSVMVRTFSASPPTTPAAAPRPDHPPPPVISARRSGHLVRPRPLRRNLQEEEERLRGMSHTCHTCSRPNSAASAALGAPPGQEEESLELSDMAETPASPATSDITVISSASSPIIIPLFSDDEEFYSELEYVDPNEGEGPFSTTPPPTCDRTKDHEVCVPPSWGEEIPGAIVSCRCVLCHEDDSHHAIRCIQCMNAPGCCRCIWDYMRSRYNSGCPLCRAGDPEGENPLGEDRRRVAVVRPRERHQMVLRRRIRGRGCRGGRGERRRSSNLPEPLHCGIGRGTTIEGQDEKREEEKKEEEKE</sequence>
<feature type="compositionally biased region" description="Low complexity" evidence="4">
    <location>
        <begin position="280"/>
        <end position="291"/>
    </location>
</feature>
<feature type="region of interest" description="Disordered" evidence="4">
    <location>
        <begin position="269"/>
        <end position="310"/>
    </location>
</feature>
<dbReference type="InterPro" id="IPR001841">
    <property type="entry name" value="Znf_RING"/>
</dbReference>
<accession>A0A8B8C8L3</accession>
<reference evidence="7" key="1">
    <citation type="submission" date="2025-08" db="UniProtKB">
        <authorList>
            <consortium name="RefSeq"/>
        </authorList>
    </citation>
    <scope>IDENTIFICATION</scope>
    <source>
        <tissue evidence="7">Whole sample</tissue>
    </source>
</reference>
<feature type="compositionally biased region" description="Low complexity" evidence="4">
    <location>
        <begin position="220"/>
        <end position="230"/>
    </location>
</feature>